<keyword evidence="1" id="KW-0175">Coiled coil</keyword>
<feature type="region of interest" description="Disordered" evidence="2">
    <location>
        <begin position="496"/>
        <end position="530"/>
    </location>
</feature>
<feature type="coiled-coil region" evidence="1">
    <location>
        <begin position="402"/>
        <end position="461"/>
    </location>
</feature>
<keyword evidence="5" id="KW-1185">Reference proteome</keyword>
<dbReference type="PANTHER" id="PTHR43591">
    <property type="entry name" value="METHYLTRANSFERASE"/>
    <property type="match status" value="1"/>
</dbReference>
<gene>
    <name evidence="4" type="ORF">C6P46_001328</name>
</gene>
<dbReference type="CDD" id="cd02440">
    <property type="entry name" value="AdoMet_MTases"/>
    <property type="match status" value="1"/>
</dbReference>
<dbReference type="InterPro" id="IPR041698">
    <property type="entry name" value="Methyltransf_25"/>
</dbReference>
<dbReference type="InterPro" id="IPR029063">
    <property type="entry name" value="SAM-dependent_MTases_sf"/>
</dbReference>
<accession>A0A9P7B2B4</accession>
<sequence length="598" mass="65030">MLPDKSEPVLDVDAVSADRSSESRFADPNFLLSELAGNAPDELNLEQERLNLVKAHDWFVESNVRGSHETSRTRPLEPPHDVVSWSGYGRAALDADALFMAEWRDRYGPTFANLETTPTRVLDVGCGVYGQWILAAAQAPGWEATRFVGLDLAPVLVPASMLPAAVRSRVVFVQHDVLQPLPFQDGQFDYIRCCGVTAGVPEPSWDILLEELKRCLAPGGKLEVADTPSRPILPPRLREEFDTMLEKHLLNVNLRGVIPATLAMNDMHDVVHTRVQVLPNPCSLLDESEPATPEEAPVKARVLMASLARYTASHAASLARALTRAPDSDPPQIPPSSGGAVGRGLGLAAAAQLRDRSECESRICSGTAEWNKLASVSALMAQQWGWTCRVDEDMAIQLNDHLRIAEERLLEATQAASASEEDSCLPGNTQVEQREELRAAQQKAEARRREVTAQLQAVRDRLETSANVRSPGPDLDMPDIGVEAWTCPEEKLVSSGSLFDSRSPNPSQLRERFPGSPCASHPIEDRPESPGKVLLVFRGPSLCSSGHVRLLDARGKLAVCSSLYRGRHQLLLDDALAISPPLFAFARCGASSGAAADS</sequence>
<name>A0A9P7B2B4_RHOMI</name>
<protein>
    <recommendedName>
        <fullName evidence="3">Methyltransferase domain-containing protein</fullName>
    </recommendedName>
</protein>
<evidence type="ECO:0000313" key="5">
    <source>
        <dbReference type="Proteomes" id="UP000777482"/>
    </source>
</evidence>
<comment type="caution">
    <text evidence="4">The sequence shown here is derived from an EMBL/GenBank/DDBJ whole genome shotgun (WGS) entry which is preliminary data.</text>
</comment>
<dbReference type="AlphaFoldDB" id="A0A9P7B2B4"/>
<feature type="region of interest" description="Disordered" evidence="2">
    <location>
        <begin position="322"/>
        <end position="341"/>
    </location>
</feature>
<dbReference type="Proteomes" id="UP000777482">
    <property type="component" value="Unassembled WGS sequence"/>
</dbReference>
<dbReference type="Gene3D" id="3.40.50.150">
    <property type="entry name" value="Vaccinia Virus protein VP39"/>
    <property type="match status" value="1"/>
</dbReference>
<proteinExistence type="predicted"/>
<evidence type="ECO:0000256" key="2">
    <source>
        <dbReference type="SAM" id="MobiDB-lite"/>
    </source>
</evidence>
<dbReference type="SUPFAM" id="SSF53335">
    <property type="entry name" value="S-adenosyl-L-methionine-dependent methyltransferases"/>
    <property type="match status" value="1"/>
</dbReference>
<dbReference type="Pfam" id="PF13649">
    <property type="entry name" value="Methyltransf_25"/>
    <property type="match status" value="1"/>
</dbReference>
<evidence type="ECO:0000313" key="4">
    <source>
        <dbReference type="EMBL" id="KAG0654933.1"/>
    </source>
</evidence>
<dbReference type="OrthoDB" id="2013972at2759"/>
<dbReference type="EMBL" id="PUHQ01000134">
    <property type="protein sequence ID" value="KAG0654933.1"/>
    <property type="molecule type" value="Genomic_DNA"/>
</dbReference>
<organism evidence="4 5">
    <name type="scientific">Rhodotorula mucilaginosa</name>
    <name type="common">Yeast</name>
    <name type="synonym">Rhodotorula rubra</name>
    <dbReference type="NCBI Taxonomy" id="5537"/>
    <lineage>
        <taxon>Eukaryota</taxon>
        <taxon>Fungi</taxon>
        <taxon>Dikarya</taxon>
        <taxon>Basidiomycota</taxon>
        <taxon>Pucciniomycotina</taxon>
        <taxon>Microbotryomycetes</taxon>
        <taxon>Sporidiobolales</taxon>
        <taxon>Sporidiobolaceae</taxon>
        <taxon>Rhodotorula</taxon>
    </lineage>
</organism>
<feature type="domain" description="Methyltransferase" evidence="3">
    <location>
        <begin position="121"/>
        <end position="220"/>
    </location>
</feature>
<evidence type="ECO:0000259" key="3">
    <source>
        <dbReference type="Pfam" id="PF13649"/>
    </source>
</evidence>
<evidence type="ECO:0000256" key="1">
    <source>
        <dbReference type="SAM" id="Coils"/>
    </source>
</evidence>
<reference evidence="4 5" key="1">
    <citation type="submission" date="2020-11" db="EMBL/GenBank/DDBJ databases">
        <title>Kefir isolates.</title>
        <authorList>
            <person name="Marcisauskas S."/>
            <person name="Kim Y."/>
            <person name="Blasche S."/>
        </authorList>
    </citation>
    <scope>NUCLEOTIDE SEQUENCE [LARGE SCALE GENOMIC DNA]</scope>
    <source>
        <strain evidence="4 5">KR</strain>
    </source>
</reference>
<feature type="compositionally biased region" description="Polar residues" evidence="2">
    <location>
        <begin position="496"/>
        <end position="508"/>
    </location>
</feature>